<keyword evidence="6" id="KW-0238">DNA-binding</keyword>
<dbReference type="PANTHER" id="PTHR13683">
    <property type="entry name" value="ASPARTYL PROTEASES"/>
    <property type="match status" value="1"/>
</dbReference>
<dbReference type="CDD" id="cd05472">
    <property type="entry name" value="cnd41_like"/>
    <property type="match status" value="1"/>
</dbReference>
<evidence type="ECO:0000256" key="4">
    <source>
        <dbReference type="ARBA" id="ARBA00022750"/>
    </source>
</evidence>
<dbReference type="InterPro" id="IPR001969">
    <property type="entry name" value="Aspartic_peptidase_AS"/>
</dbReference>
<feature type="signal peptide" evidence="8">
    <location>
        <begin position="1"/>
        <end position="19"/>
    </location>
</feature>
<proteinExistence type="evidence at transcript level"/>
<keyword evidence="2" id="KW-0645">Protease</keyword>
<evidence type="ECO:0000256" key="6">
    <source>
        <dbReference type="ARBA" id="ARBA00023125"/>
    </source>
</evidence>
<evidence type="ECO:0000256" key="2">
    <source>
        <dbReference type="ARBA" id="ARBA00022670"/>
    </source>
</evidence>
<protein>
    <recommendedName>
        <fullName evidence="9">Peptidase A1 domain-containing protein</fullName>
    </recommendedName>
</protein>
<evidence type="ECO:0000313" key="11">
    <source>
        <dbReference type="EMBL" id="ABR16185.1"/>
    </source>
</evidence>
<feature type="chain" id="PRO_5010821373" description="Peptidase A1 domain-containing protein" evidence="8">
    <location>
        <begin position="20"/>
        <end position="485"/>
    </location>
</feature>
<dbReference type="AlphaFoldDB" id="A9NUE4"/>
<dbReference type="InterPro" id="IPR033873">
    <property type="entry name" value="CND41-like"/>
</dbReference>
<dbReference type="FunFam" id="2.40.70.10:FF:000016">
    <property type="entry name" value="Probable aspartic protease At2g35615"/>
    <property type="match status" value="1"/>
</dbReference>
<feature type="domain" description="Peptidase A1" evidence="9">
    <location>
        <begin position="145"/>
        <end position="481"/>
    </location>
</feature>
<evidence type="ECO:0000313" key="10">
    <source>
        <dbReference type="EMBL" id="ABK24255.1"/>
    </source>
</evidence>
<dbReference type="Pfam" id="PF14543">
    <property type="entry name" value="TAXi_N"/>
    <property type="match status" value="1"/>
</dbReference>
<dbReference type="InterPro" id="IPR021109">
    <property type="entry name" value="Peptidase_aspartic_dom_sf"/>
</dbReference>
<dbReference type="InterPro" id="IPR033121">
    <property type="entry name" value="PEPTIDASE_A1"/>
</dbReference>
<evidence type="ECO:0000256" key="8">
    <source>
        <dbReference type="SAM" id="SignalP"/>
    </source>
</evidence>
<accession>A9NUE4</accession>
<dbReference type="InterPro" id="IPR032799">
    <property type="entry name" value="TAXi_C"/>
</dbReference>
<reference evidence="11" key="1">
    <citation type="submission" date="2007-06" db="EMBL/GenBank/DDBJ databases">
        <title>Full length cDNA sequences from Sitka Spruce (Picea sitchensis).</title>
        <authorList>
            <person name="Ralph S.G."/>
            <person name="Chun H.E."/>
            <person name="Liao N."/>
            <person name="Ali J."/>
            <person name="Reid K."/>
            <person name="Kolosova N."/>
            <person name="Cooper N."/>
            <person name="Cullis C."/>
            <person name="Jancsik S."/>
            <person name="Moore R."/>
            <person name="Mayo M."/>
            <person name="Wagner S."/>
            <person name="Holt R.A."/>
            <person name="Jones S.J.M."/>
            <person name="Marra M.A."/>
            <person name="Ritland C.E."/>
            <person name="Ritland K."/>
            <person name="Bohlmann J."/>
        </authorList>
    </citation>
    <scope>NUCLEOTIDE SEQUENCE</scope>
    <source>
        <tissue evidence="11">Green portion of the leader tissue</tissue>
    </source>
</reference>
<feature type="active site" evidence="7">
    <location>
        <position position="163"/>
    </location>
</feature>
<dbReference type="MEROPS" id="A01.050"/>
<dbReference type="PROSITE" id="PS51767">
    <property type="entry name" value="PEPTIDASE_A1"/>
    <property type="match status" value="1"/>
</dbReference>
<dbReference type="FunFam" id="2.40.70.10:FF:000010">
    <property type="entry name" value="Aspartyl protease family protein 2"/>
    <property type="match status" value="1"/>
</dbReference>
<reference evidence="10" key="2">
    <citation type="journal article" date="2008" name="BMC Genomics">
        <title>A conifer genomics resource of 200,000 spruce (Picea spp.) ESTs and 6,464 high-quality, sequence-finished full-length cDNAs for Sitka spruce (Picea sitchensis).</title>
        <authorList>
            <person name="Ralph S.G."/>
            <person name="Chun H.J."/>
            <person name="Kolosova N."/>
            <person name="Cooper D."/>
            <person name="Oddy C."/>
            <person name="Ritland C.E."/>
            <person name="Kirkpatrick R."/>
            <person name="Moore R."/>
            <person name="Barber S."/>
            <person name="Holt R.A."/>
            <person name="Jones S.J."/>
            <person name="Marra M.A."/>
            <person name="Douglas C.J."/>
            <person name="Ritland K."/>
            <person name="Bohlmann J."/>
        </authorList>
    </citation>
    <scope>NUCLEOTIDE SEQUENCE</scope>
    <source>
        <tissue evidence="10">Bark</tissue>
    </source>
</reference>
<evidence type="ECO:0000256" key="1">
    <source>
        <dbReference type="ARBA" id="ARBA00007447"/>
    </source>
</evidence>
<evidence type="ECO:0000259" key="9">
    <source>
        <dbReference type="PROSITE" id="PS51767"/>
    </source>
</evidence>
<dbReference type="Gene3D" id="2.40.70.10">
    <property type="entry name" value="Acid Proteases"/>
    <property type="match status" value="2"/>
</dbReference>
<dbReference type="PANTHER" id="PTHR13683:SF775">
    <property type="entry name" value="EUKARYOTIC ASPARTYL PROTEASE FAMILY PROTEIN"/>
    <property type="match status" value="1"/>
</dbReference>
<keyword evidence="5" id="KW-0378">Hydrolase</keyword>
<evidence type="ECO:0000256" key="5">
    <source>
        <dbReference type="ARBA" id="ARBA00022801"/>
    </source>
</evidence>
<feature type="active site" evidence="7">
    <location>
        <position position="365"/>
    </location>
</feature>
<dbReference type="GO" id="GO:0003677">
    <property type="term" value="F:DNA binding"/>
    <property type="evidence" value="ECO:0007669"/>
    <property type="project" value="UniProtKB-KW"/>
</dbReference>
<comment type="similarity">
    <text evidence="1">Belongs to the peptidase A1 family.</text>
</comment>
<keyword evidence="3 8" id="KW-0732">Signal</keyword>
<evidence type="ECO:0000256" key="7">
    <source>
        <dbReference type="PIRSR" id="PIRSR601461-1"/>
    </source>
</evidence>
<dbReference type="PROSITE" id="PS00141">
    <property type="entry name" value="ASP_PROTEASE"/>
    <property type="match status" value="2"/>
</dbReference>
<organism evidence="10">
    <name type="scientific">Picea sitchensis</name>
    <name type="common">Sitka spruce</name>
    <name type="synonym">Pinus sitchensis</name>
    <dbReference type="NCBI Taxonomy" id="3332"/>
    <lineage>
        <taxon>Eukaryota</taxon>
        <taxon>Viridiplantae</taxon>
        <taxon>Streptophyta</taxon>
        <taxon>Embryophyta</taxon>
        <taxon>Tracheophyta</taxon>
        <taxon>Spermatophyta</taxon>
        <taxon>Pinopsida</taxon>
        <taxon>Pinidae</taxon>
        <taxon>Conifers I</taxon>
        <taxon>Pinales</taxon>
        <taxon>Pinaceae</taxon>
        <taxon>Picea</taxon>
    </lineage>
</organism>
<keyword evidence="4" id="KW-0064">Aspartyl protease</keyword>
<dbReference type="Pfam" id="PF14541">
    <property type="entry name" value="TAXi_C"/>
    <property type="match status" value="1"/>
</dbReference>
<dbReference type="SUPFAM" id="SSF50630">
    <property type="entry name" value="Acid proteases"/>
    <property type="match status" value="1"/>
</dbReference>
<dbReference type="InterPro" id="IPR032861">
    <property type="entry name" value="TAXi_N"/>
</dbReference>
<dbReference type="GO" id="GO:0004190">
    <property type="term" value="F:aspartic-type endopeptidase activity"/>
    <property type="evidence" value="ECO:0007669"/>
    <property type="project" value="UniProtKB-KW"/>
</dbReference>
<name>A9NUE4_PICSI</name>
<sequence>MQTLAAVLLFLAALSPVFARELSTQKDIYSTLDVQATLRVARGEVVQPAKEETLEIKPWSIPLVHRDAMKGNSNKNNELSYAERMQQRLKRDAARVAAINSRLELAVNGIKRSSLKPDSSSSFTMAESDFQSPVVSGMDQGSGEYFSRIGVGAPRRDQLMVLDTGSDVTWIQCEPCSDCYQQSDPIYNPALSSSYKLVGCQANLCQQLDVSGCSRNGSCLYQVSYGDGSYTQGNFATETLTLGGAPLQNVAIGCGHDNEGLFVGAAGLLGLGGGSLSFPSQLTDENGKIFSYCLVDRDSESSSTLQFGRAAVPNGAVLAPMLKNSRLDTFYYVSLSGISVGGKMLSISDSVFGIDASGNGGVIVDSGTAVTRLQTAAYDSLRDAFRAGTKNLPSTDGVSLFDTCYDLSSKESVDVPTVVFHFSGGGSMSLPAKNYLVPVDSMGTFCFAFAPTSSSLSIVGNIQQQGIRVSFDRANNQVGFAVNKC</sequence>
<evidence type="ECO:0000256" key="3">
    <source>
        <dbReference type="ARBA" id="ARBA00022729"/>
    </source>
</evidence>
<dbReference type="GO" id="GO:0006508">
    <property type="term" value="P:proteolysis"/>
    <property type="evidence" value="ECO:0007669"/>
    <property type="project" value="UniProtKB-KW"/>
</dbReference>
<dbReference type="EMBL" id="EF084946">
    <property type="protein sequence ID" value="ABK24255.1"/>
    <property type="molecule type" value="mRNA"/>
</dbReference>
<dbReference type="EMBL" id="EF676272">
    <property type="protein sequence ID" value="ABR16185.1"/>
    <property type="molecule type" value="mRNA"/>
</dbReference>
<dbReference type="InterPro" id="IPR001461">
    <property type="entry name" value="Aspartic_peptidase_A1"/>
</dbReference>